<comment type="similarity">
    <text evidence="4 17">Belongs to the FGGY kinase family.</text>
</comment>
<evidence type="ECO:0000256" key="15">
    <source>
        <dbReference type="ARBA" id="ARBA00023136"/>
    </source>
</evidence>
<evidence type="ECO:0000256" key="3">
    <source>
        <dbReference type="ARBA" id="ARBA00005190"/>
    </source>
</evidence>
<dbReference type="InterPro" id="IPR018483">
    <property type="entry name" value="Carb_kinase_FGGY_CS"/>
</dbReference>
<feature type="compositionally biased region" description="Basic and acidic residues" evidence="18">
    <location>
        <begin position="671"/>
        <end position="684"/>
    </location>
</feature>
<dbReference type="Gene3D" id="3.30.420.40">
    <property type="match status" value="2"/>
</dbReference>
<dbReference type="eggNOG" id="KOG0281">
    <property type="taxonomic scope" value="Eukaryota"/>
</dbReference>
<dbReference type="NCBIfam" id="NF000756">
    <property type="entry name" value="PRK00047.1"/>
    <property type="match status" value="1"/>
</dbReference>
<evidence type="ECO:0000256" key="9">
    <source>
        <dbReference type="ARBA" id="ARBA00022741"/>
    </source>
</evidence>
<evidence type="ECO:0000256" key="18">
    <source>
        <dbReference type="SAM" id="MobiDB-lite"/>
    </source>
</evidence>
<evidence type="ECO:0000256" key="7">
    <source>
        <dbReference type="ARBA" id="ARBA00022679"/>
    </source>
</evidence>
<evidence type="ECO:0000313" key="21">
    <source>
        <dbReference type="EMBL" id="KFO25475.1"/>
    </source>
</evidence>
<dbReference type="PROSITE" id="PS50294">
    <property type="entry name" value="WD_REPEATS_REGION"/>
    <property type="match status" value="1"/>
</dbReference>
<evidence type="ECO:0000256" key="8">
    <source>
        <dbReference type="ARBA" id="ARBA00022737"/>
    </source>
</evidence>
<keyword evidence="14" id="KW-0496">Mitochondrion</keyword>
<dbReference type="FunFam" id="3.30.420.40:FF:000033">
    <property type="entry name" value="glycerol kinase isoform X2"/>
    <property type="match status" value="1"/>
</dbReference>
<evidence type="ECO:0000259" key="19">
    <source>
        <dbReference type="Pfam" id="PF00370"/>
    </source>
</evidence>
<dbReference type="InterPro" id="IPR018485">
    <property type="entry name" value="FGGY_C"/>
</dbReference>
<evidence type="ECO:0000256" key="6">
    <source>
        <dbReference type="ARBA" id="ARBA00022490"/>
    </source>
</evidence>
<dbReference type="InterPro" id="IPR018484">
    <property type="entry name" value="FGGY_N"/>
</dbReference>
<sequence length="1495" mass="168503">MDVKEDKRSLSFQIYSFRVALNKFENLVEQIAAQKRDERAGLLIRKEDVIDYDKFYASVQELFDIEMKSQDVKCFYRKLCKNPDAPIDWCEIFGYFSAEADSLAYQMDKENLVFLVSKKQRIATSGSRKRDVIKCIVKIPQLDLLITASQKGLIRVHNSQMKVQISTDVTDTSWITGCDYLSQLKRIVATTERTIIVWDYKSQGSSQLCREDILLGDDGGFVSRFTVNSDDFGLKQAKIKRKLQNQVLDSKNFKSVKRKLHNDWVMKVRYIPSLNCFGSCSLDSVHSLVFESLKRLEDNLPVREFAMPKGANTFCYCVKANVIVTGGEDKVLRLWHPYISTKPVGKLVGHMFSITEIVTNEKDQHVISLSSAKVFRVWDIQTLSLLQVFHDTQGGPGDMQIYSMVYDTKHGMLITGSIFIDMYPLTRMIQDTKQVPHTHEQEINVMLYNKYFHQVLTICSESIIKVWELETGVQIYQIIDPHGFNVELTSAAIDENGVLFATGACTGTVKIWDFSSGQEMKVLLEGKDWKEEEHWLKHLIFLHTQDKHQYFILALEYNGTIKMIQNVATTLGVNCIDLLQIEGYNLIAAGTLSGMIILWNFVASTVKEVYRPEDCSTVNLDLDPKRFRINDILFLFRTSKCARRSSQESICSSSHCESSKGPQSSKGSKQSIHDSEVKGERTDIMGEQQAPSKKGPVLASLTEAQPPILVTAHEDGHLRLWTLEGRLLKDMLPFTKHSAISLTALYTDSCSRVLLAGNVAELLSHHQVEIKQQFPREGWVEQDPKEILQSVRDCIEKTCEKLGQRNIDISNIKAIGVSNQRETTVVWDKITGEPLYNAVLWLDLRTQSTVEKLSKLIPGNKNFVKSKTGLPVSTYFSAVKLRWLFDNVRNVQKAVEGRRALFGTIDSWLIWSLTGGVNGGVHCTDVTNASRTMLFNIHSLQWDEELCAFFGIPMEILPSVRSSSEIYGLMQSGVLEGVPISGCLGDQSAALVGQMCFQDGQAKNTYGTGCFLLCNTGRKCVFSEHGLLTTVAYKLGRDKPVYYALEGSVAIAGAVIRWLRDNLGIIKTSEEIEKLAKEAGTSYDCYFVPAFSGLYAPYWKPSARGIICGLTQFTKKCHIGFAALEAVCFQTREILDAMNHDCGIPLSHLQVDGGMTNNKILMQLQADILCIPVVKPTMPETTALGAAMAAGAAEGVGVWSLKPEDLSSVTMERFEPQINPEESEIRYATWKKAVIKSMDWVTTESPESGDPCIFCSLTLGFFIKFKQVLSWRAHSSEIVQVIYVEDKQVVLTASVDGSVRLWHAFNGHYCGYFGQQRVFDLSQTRDFILPCDVTELPVEIKEESKFTEKKQKYEYPLIFDQQKWGKMSSATLLPKRAPPKAFEVQQDFKFFKSLSSPKVHRNSLEGFMTENRDAGIVFGSLPIYRVPNPTTLRFLPLIGVEAQRESLESALAKKKGSHVQHEKMSRRKSLKRNLVPQINLTSSFFPALSNQRGSQ</sequence>
<dbReference type="GO" id="GO:0019563">
    <property type="term" value="P:glycerol catabolic process"/>
    <property type="evidence" value="ECO:0007669"/>
    <property type="project" value="UniProtKB-UniPathway"/>
</dbReference>
<accession>A0A091D5C8</accession>
<evidence type="ECO:0000256" key="5">
    <source>
        <dbReference type="ARBA" id="ARBA00012099"/>
    </source>
</evidence>
<dbReference type="UniPathway" id="UPA00618">
    <property type="reaction ID" value="UER00672"/>
</dbReference>
<dbReference type="EC" id="2.7.1.30" evidence="5"/>
<keyword evidence="9" id="KW-0547">Nucleotide-binding</keyword>
<comment type="subcellular location">
    <subcellularLocation>
        <location evidence="1">Cytoplasm</location>
    </subcellularLocation>
    <subcellularLocation>
        <location evidence="2">Mitochondrion outer membrane</location>
        <topology evidence="2">Single-pass membrane protein</topology>
    </subcellularLocation>
</comment>
<feature type="repeat" description="WD" evidence="16">
    <location>
        <begin position="481"/>
        <end position="522"/>
    </location>
</feature>
<dbReference type="PROSITE" id="PS00933">
    <property type="entry name" value="FGGY_KINASES_1"/>
    <property type="match status" value="1"/>
</dbReference>
<dbReference type="GO" id="GO:0006072">
    <property type="term" value="P:glycerol-3-phosphate metabolic process"/>
    <property type="evidence" value="ECO:0007669"/>
    <property type="project" value="InterPro"/>
</dbReference>
<evidence type="ECO:0000256" key="1">
    <source>
        <dbReference type="ARBA" id="ARBA00004496"/>
    </source>
</evidence>
<dbReference type="EMBL" id="KN123358">
    <property type="protein sequence ID" value="KFO25475.1"/>
    <property type="molecule type" value="Genomic_DNA"/>
</dbReference>
<gene>
    <name evidence="21" type="ORF">H920_13236</name>
</gene>
<dbReference type="PROSITE" id="PS50082">
    <property type="entry name" value="WD_REPEATS_2"/>
    <property type="match status" value="3"/>
</dbReference>
<evidence type="ECO:0000259" key="20">
    <source>
        <dbReference type="Pfam" id="PF02782"/>
    </source>
</evidence>
<dbReference type="GO" id="GO:0005524">
    <property type="term" value="F:ATP binding"/>
    <property type="evidence" value="ECO:0007669"/>
    <property type="project" value="UniProtKB-KW"/>
</dbReference>
<dbReference type="Proteomes" id="UP000028990">
    <property type="component" value="Unassembled WGS sequence"/>
</dbReference>
<dbReference type="NCBIfam" id="TIGR01311">
    <property type="entry name" value="glycerol_kin"/>
    <property type="match status" value="1"/>
</dbReference>
<keyword evidence="22" id="KW-1185">Reference proteome</keyword>
<dbReference type="SUPFAM" id="SSF50978">
    <property type="entry name" value="WD40 repeat-like"/>
    <property type="match status" value="2"/>
</dbReference>
<keyword evidence="7 17" id="KW-0808">Transferase</keyword>
<dbReference type="SUPFAM" id="SSF53067">
    <property type="entry name" value="Actin-like ATPase domain"/>
    <property type="match status" value="2"/>
</dbReference>
<dbReference type="GO" id="GO:0004370">
    <property type="term" value="F:glycerol kinase activity"/>
    <property type="evidence" value="ECO:0007669"/>
    <property type="project" value="UniProtKB-EC"/>
</dbReference>
<feature type="repeat" description="WD" evidence="16">
    <location>
        <begin position="1271"/>
        <end position="1302"/>
    </location>
</feature>
<keyword evidence="16" id="KW-0853">WD repeat</keyword>
<dbReference type="InterPro" id="IPR043129">
    <property type="entry name" value="ATPase_NBD"/>
</dbReference>
<feature type="compositionally biased region" description="Low complexity" evidence="18">
    <location>
        <begin position="652"/>
        <end position="670"/>
    </location>
</feature>
<organism evidence="21 22">
    <name type="scientific">Fukomys damarensis</name>
    <name type="common">Damaraland mole rat</name>
    <name type="synonym">Cryptomys damarensis</name>
    <dbReference type="NCBI Taxonomy" id="885580"/>
    <lineage>
        <taxon>Eukaryota</taxon>
        <taxon>Metazoa</taxon>
        <taxon>Chordata</taxon>
        <taxon>Craniata</taxon>
        <taxon>Vertebrata</taxon>
        <taxon>Euteleostomi</taxon>
        <taxon>Mammalia</taxon>
        <taxon>Eutheria</taxon>
        <taxon>Euarchontoglires</taxon>
        <taxon>Glires</taxon>
        <taxon>Rodentia</taxon>
        <taxon>Hystricomorpha</taxon>
        <taxon>Bathyergidae</taxon>
        <taxon>Fukomys</taxon>
    </lineage>
</organism>
<evidence type="ECO:0000256" key="4">
    <source>
        <dbReference type="ARBA" id="ARBA00009156"/>
    </source>
</evidence>
<proteinExistence type="inferred from homology"/>
<feature type="repeat" description="WD" evidence="16">
    <location>
        <begin position="347"/>
        <end position="388"/>
    </location>
</feature>
<keyword evidence="6" id="KW-0963">Cytoplasm</keyword>
<keyword evidence="11" id="KW-1000">Mitochondrion outer membrane</keyword>
<dbReference type="InterPro" id="IPR001680">
    <property type="entry name" value="WD40_rpt"/>
</dbReference>
<dbReference type="Gene3D" id="2.130.10.10">
    <property type="entry name" value="YVTN repeat-like/Quinoprotein amine dehydrogenase"/>
    <property type="match status" value="3"/>
</dbReference>
<dbReference type="SMART" id="SM00320">
    <property type="entry name" value="WD40"/>
    <property type="match status" value="10"/>
</dbReference>
<dbReference type="Pfam" id="PF02782">
    <property type="entry name" value="FGGY_C"/>
    <property type="match status" value="1"/>
</dbReference>
<dbReference type="InterPro" id="IPR042018">
    <property type="entry name" value="GK1-3_metazoan-type"/>
</dbReference>
<keyword evidence="10 17" id="KW-0418">Kinase</keyword>
<dbReference type="InterPro" id="IPR051242">
    <property type="entry name" value="WD-EF-hand_domain"/>
</dbReference>
<protein>
    <recommendedName>
        <fullName evidence="5">glycerol kinase</fullName>
        <ecNumber evidence="5">2.7.1.30</ecNumber>
    </recommendedName>
</protein>
<dbReference type="Pfam" id="PF00400">
    <property type="entry name" value="WD40"/>
    <property type="match status" value="2"/>
</dbReference>
<dbReference type="InterPro" id="IPR015943">
    <property type="entry name" value="WD40/YVTN_repeat-like_dom_sf"/>
</dbReference>
<keyword evidence="15" id="KW-0472">Membrane</keyword>
<reference evidence="21 22" key="1">
    <citation type="submission" date="2013-11" db="EMBL/GenBank/DDBJ databases">
        <title>The Damaraland mole rat (Fukomys damarensis) genome and evolution of African mole rats.</title>
        <authorList>
            <person name="Gladyshev V.N."/>
            <person name="Fang X."/>
        </authorList>
    </citation>
    <scope>NUCLEOTIDE SEQUENCE [LARGE SCALE GENOMIC DNA]</scope>
    <source>
        <tissue evidence="21">Liver</tissue>
    </source>
</reference>
<comment type="pathway">
    <text evidence="3">Polyol metabolism; glycerol degradation via glycerol kinase pathway; sn-glycerol 3-phosphate from glycerol: step 1/1.</text>
</comment>
<evidence type="ECO:0000256" key="16">
    <source>
        <dbReference type="PROSITE-ProRule" id="PRU00221"/>
    </source>
</evidence>
<keyword evidence="13" id="KW-0067">ATP-binding</keyword>
<evidence type="ECO:0000256" key="12">
    <source>
        <dbReference type="ARBA" id="ARBA00022798"/>
    </source>
</evidence>
<evidence type="ECO:0000256" key="10">
    <source>
        <dbReference type="ARBA" id="ARBA00022777"/>
    </source>
</evidence>
<dbReference type="PANTHER" id="PTHR44324">
    <property type="entry name" value="WD40 REPEAT DOMAIN 95"/>
    <property type="match status" value="1"/>
</dbReference>
<dbReference type="Pfam" id="PF00370">
    <property type="entry name" value="FGGY_N"/>
    <property type="match status" value="1"/>
</dbReference>
<evidence type="ECO:0000256" key="14">
    <source>
        <dbReference type="ARBA" id="ARBA00023128"/>
    </source>
</evidence>
<dbReference type="InterPro" id="IPR005999">
    <property type="entry name" value="Glycerol_kin"/>
</dbReference>
<dbReference type="InterPro" id="IPR036322">
    <property type="entry name" value="WD40_repeat_dom_sf"/>
</dbReference>
<feature type="domain" description="Carbohydrate kinase FGGY C-terminal" evidence="20">
    <location>
        <begin position="1003"/>
        <end position="1193"/>
    </location>
</feature>
<dbReference type="CDD" id="cd07792">
    <property type="entry name" value="ASKHA_NBD_FGGY_GK1-3-like"/>
    <property type="match status" value="1"/>
</dbReference>
<dbReference type="PROSITE" id="PS00445">
    <property type="entry name" value="FGGY_KINASES_2"/>
    <property type="match status" value="1"/>
</dbReference>
<name>A0A091D5C8_FUKDA</name>
<dbReference type="eggNOG" id="KOG0642">
    <property type="taxonomic scope" value="Eukaryota"/>
</dbReference>
<dbReference type="FunFam" id="3.30.420.40:FF:000043">
    <property type="entry name" value="glycerol kinase isoform X1"/>
    <property type="match status" value="1"/>
</dbReference>
<dbReference type="PANTHER" id="PTHR44324:SF2">
    <property type="entry name" value="WD REPEAT-CONTAINING PROTEIN 64"/>
    <property type="match status" value="1"/>
</dbReference>
<evidence type="ECO:0000256" key="11">
    <source>
        <dbReference type="ARBA" id="ARBA00022787"/>
    </source>
</evidence>
<evidence type="ECO:0000313" key="22">
    <source>
        <dbReference type="Proteomes" id="UP000028990"/>
    </source>
</evidence>
<keyword evidence="8" id="KW-0677">Repeat</keyword>
<evidence type="ECO:0000256" key="17">
    <source>
        <dbReference type="RuleBase" id="RU003733"/>
    </source>
</evidence>
<dbReference type="GO" id="GO:0005741">
    <property type="term" value="C:mitochondrial outer membrane"/>
    <property type="evidence" value="ECO:0007669"/>
    <property type="project" value="UniProtKB-SubCell"/>
</dbReference>
<evidence type="ECO:0000256" key="2">
    <source>
        <dbReference type="ARBA" id="ARBA00004572"/>
    </source>
</evidence>
<evidence type="ECO:0000256" key="13">
    <source>
        <dbReference type="ARBA" id="ARBA00022840"/>
    </source>
</evidence>
<feature type="region of interest" description="Disordered" evidence="18">
    <location>
        <begin position="652"/>
        <end position="695"/>
    </location>
</feature>
<feature type="domain" description="Carbohydrate kinase FGGY N-terminal" evidence="19">
    <location>
        <begin position="751"/>
        <end position="993"/>
    </location>
</feature>
<keyword evidence="12" id="KW-0319">Glycerol metabolism</keyword>